<evidence type="ECO:0000256" key="1">
    <source>
        <dbReference type="SAM" id="MobiDB-lite"/>
    </source>
</evidence>
<reference evidence="2" key="1">
    <citation type="submission" date="2023-08" db="EMBL/GenBank/DDBJ databases">
        <authorList>
            <person name="Audoor S."/>
            <person name="Bilcke G."/>
        </authorList>
    </citation>
    <scope>NUCLEOTIDE SEQUENCE</scope>
</reference>
<evidence type="ECO:0000313" key="3">
    <source>
        <dbReference type="Proteomes" id="UP001295423"/>
    </source>
</evidence>
<evidence type="ECO:0000313" key="2">
    <source>
        <dbReference type="EMBL" id="CAJ1940550.1"/>
    </source>
</evidence>
<feature type="region of interest" description="Disordered" evidence="1">
    <location>
        <begin position="285"/>
        <end position="305"/>
    </location>
</feature>
<gene>
    <name evidence="2" type="ORF">CYCCA115_LOCUS7090</name>
</gene>
<dbReference type="EMBL" id="CAKOGP040000904">
    <property type="protein sequence ID" value="CAJ1940550.1"/>
    <property type="molecule type" value="Genomic_DNA"/>
</dbReference>
<organism evidence="2 3">
    <name type="scientific">Cylindrotheca closterium</name>
    <dbReference type="NCBI Taxonomy" id="2856"/>
    <lineage>
        <taxon>Eukaryota</taxon>
        <taxon>Sar</taxon>
        <taxon>Stramenopiles</taxon>
        <taxon>Ochrophyta</taxon>
        <taxon>Bacillariophyta</taxon>
        <taxon>Bacillariophyceae</taxon>
        <taxon>Bacillariophycidae</taxon>
        <taxon>Bacillariales</taxon>
        <taxon>Bacillariaceae</taxon>
        <taxon>Cylindrotheca</taxon>
    </lineage>
</organism>
<dbReference type="AlphaFoldDB" id="A0AAD2CN90"/>
<keyword evidence="3" id="KW-1185">Reference proteome</keyword>
<feature type="non-terminal residue" evidence="2">
    <location>
        <position position="1"/>
    </location>
</feature>
<name>A0AAD2CN90_9STRA</name>
<protein>
    <submittedName>
        <fullName evidence="2">Uncharacterized protein</fullName>
    </submittedName>
</protein>
<accession>A0AAD2CN90</accession>
<sequence>MAPSSNKWAQPLSSYKLDGGGMSSGSSAVHLSLAKPRVRVACDGIAALRQAFSTWPLSPTAPHFDLLSSIREALRVSKISWAKQHVGGHADRTKTWRQMSWWERRNSEVDDIAQGYADELIATEDTIATNPKFFSEPCAIYIDNKKVSCLALESVDKAVVLPELMEYWAAKGRLAPEHFRSVDWPIVHRAMKSLKPAEQHFITKHTVGMCGVGKFRKRWGLDSKNRCPLCGLEEDHLHVPRCPSDRAKTQWQLLLQELQEWFQSTTTATPIAQFLGALLRTIRTPHNQPQPSRCEQLRLARTPGL</sequence>
<comment type="caution">
    <text evidence="2">The sequence shown here is derived from an EMBL/GenBank/DDBJ whole genome shotgun (WGS) entry which is preliminary data.</text>
</comment>
<dbReference type="Proteomes" id="UP001295423">
    <property type="component" value="Unassembled WGS sequence"/>
</dbReference>
<proteinExistence type="predicted"/>